<proteinExistence type="predicted"/>
<sequence length="268" mass="29424">MRKYEDIAYIDDGDKGHTLDIYLPDTAVTECNSSSLPLVIYVHGGAWRTDDKSTVSFIGPGLLEETDNRVAIAIVNYRLSSRDSSSIRHPAHLDDVCAAIEFLITEANYPGHNNIDQDSVYLVGHSAGAHLATMAVLGGVYGWLQSIKGVIGIGGIYDIPGLLQKYPSYIDFVEMAFDSSQYAAASPLNAVSVEGKRDGSGHIRFLVVNSTEDELIGSDQAVGFASRLIDAGYKDVALVVRRIGNHYGELERREFWRIVSQFVFDRCN</sequence>
<protein>
    <recommendedName>
        <fullName evidence="2">BD-FAE-like domain-containing protein</fullName>
    </recommendedName>
</protein>
<evidence type="ECO:0000313" key="3">
    <source>
        <dbReference type="EMBL" id="KAJ1724214.1"/>
    </source>
</evidence>
<dbReference type="PANTHER" id="PTHR48081">
    <property type="entry name" value="AB HYDROLASE SUPERFAMILY PROTEIN C4A8.06C"/>
    <property type="match status" value="1"/>
</dbReference>
<dbReference type="InterPro" id="IPR049492">
    <property type="entry name" value="BD-FAE-like_dom"/>
</dbReference>
<keyword evidence="4" id="KW-1185">Reference proteome</keyword>
<dbReference type="InterPro" id="IPR029058">
    <property type="entry name" value="AB_hydrolase_fold"/>
</dbReference>
<dbReference type="SUPFAM" id="SSF53474">
    <property type="entry name" value="alpha/beta-Hydrolases"/>
    <property type="match status" value="1"/>
</dbReference>
<keyword evidence="1" id="KW-0378">Hydrolase</keyword>
<reference evidence="3" key="1">
    <citation type="submission" date="2022-07" db="EMBL/GenBank/DDBJ databases">
        <title>Phylogenomic reconstructions and comparative analyses of Kickxellomycotina fungi.</title>
        <authorList>
            <person name="Reynolds N.K."/>
            <person name="Stajich J.E."/>
            <person name="Barry K."/>
            <person name="Grigoriev I.V."/>
            <person name="Crous P."/>
            <person name="Smith M.E."/>
        </authorList>
    </citation>
    <scope>NUCLEOTIDE SEQUENCE</scope>
    <source>
        <strain evidence="3">NBRC 32514</strain>
    </source>
</reference>
<evidence type="ECO:0000256" key="1">
    <source>
        <dbReference type="ARBA" id="ARBA00022801"/>
    </source>
</evidence>
<organism evidence="3 4">
    <name type="scientific">Coemansia erecta</name>
    <dbReference type="NCBI Taxonomy" id="147472"/>
    <lineage>
        <taxon>Eukaryota</taxon>
        <taxon>Fungi</taxon>
        <taxon>Fungi incertae sedis</taxon>
        <taxon>Zoopagomycota</taxon>
        <taxon>Kickxellomycotina</taxon>
        <taxon>Kickxellomycetes</taxon>
        <taxon>Kickxellales</taxon>
        <taxon>Kickxellaceae</taxon>
        <taxon>Coemansia</taxon>
    </lineage>
</organism>
<dbReference type="GO" id="GO:0016787">
    <property type="term" value="F:hydrolase activity"/>
    <property type="evidence" value="ECO:0007669"/>
    <property type="project" value="UniProtKB-KW"/>
</dbReference>
<dbReference type="AlphaFoldDB" id="A0A9W7XZX0"/>
<dbReference type="Gene3D" id="3.40.50.1820">
    <property type="entry name" value="alpha/beta hydrolase"/>
    <property type="match status" value="1"/>
</dbReference>
<dbReference type="Pfam" id="PF20434">
    <property type="entry name" value="BD-FAE"/>
    <property type="match status" value="1"/>
</dbReference>
<name>A0A9W7XZX0_9FUNG</name>
<feature type="domain" description="BD-FAE-like" evidence="2">
    <location>
        <begin position="19"/>
        <end position="137"/>
    </location>
</feature>
<evidence type="ECO:0000259" key="2">
    <source>
        <dbReference type="Pfam" id="PF20434"/>
    </source>
</evidence>
<dbReference type="Proteomes" id="UP001149813">
    <property type="component" value="Unassembled WGS sequence"/>
</dbReference>
<dbReference type="OrthoDB" id="6495301at2759"/>
<evidence type="ECO:0000313" key="4">
    <source>
        <dbReference type="Proteomes" id="UP001149813"/>
    </source>
</evidence>
<accession>A0A9W7XZX0</accession>
<dbReference type="InterPro" id="IPR050300">
    <property type="entry name" value="GDXG_lipolytic_enzyme"/>
</dbReference>
<gene>
    <name evidence="3" type="ORF">LPJ53_001489</name>
</gene>
<dbReference type="EMBL" id="JANBOJ010000038">
    <property type="protein sequence ID" value="KAJ1724214.1"/>
    <property type="molecule type" value="Genomic_DNA"/>
</dbReference>
<comment type="caution">
    <text evidence="3">The sequence shown here is derived from an EMBL/GenBank/DDBJ whole genome shotgun (WGS) entry which is preliminary data.</text>
</comment>
<dbReference type="PANTHER" id="PTHR48081:SF33">
    <property type="entry name" value="KYNURENINE FORMAMIDASE"/>
    <property type="match status" value="1"/>
</dbReference>